<proteinExistence type="predicted"/>
<reference evidence="1 2" key="1">
    <citation type="submission" date="2024-09" db="EMBL/GenBank/DDBJ databases">
        <authorList>
            <person name="Sun Q."/>
            <person name="Mori K."/>
        </authorList>
    </citation>
    <scope>NUCLEOTIDE SEQUENCE [LARGE SCALE GENOMIC DNA]</scope>
    <source>
        <strain evidence="1 2">TBRC 1851</strain>
    </source>
</reference>
<accession>A0ABV6U1F3</accession>
<comment type="caution">
    <text evidence="1">The sequence shown here is derived from an EMBL/GenBank/DDBJ whole genome shotgun (WGS) entry which is preliminary data.</text>
</comment>
<evidence type="ECO:0000313" key="1">
    <source>
        <dbReference type="EMBL" id="MFC0861832.1"/>
    </source>
</evidence>
<keyword evidence="2" id="KW-1185">Reference proteome</keyword>
<protein>
    <recommendedName>
        <fullName evidence="3">Nucleotidyltransferase-like protein</fullName>
    </recommendedName>
</protein>
<evidence type="ECO:0000313" key="2">
    <source>
        <dbReference type="Proteomes" id="UP001589870"/>
    </source>
</evidence>
<gene>
    <name evidence="1" type="ORF">ACFHYQ_05920</name>
</gene>
<sequence>MTTVARRVLLDALQALRDHARAIVLVGAQAVHLRSADVILASSPYTSDADLSINPVLLPDEPLLDEAMRGAGFTLSIPNQPGLWTRMEKIGDQNHPVEVDLLVPKTLAPRIGKRSAHLPPHPKMAARHVSGLEATLFDHSPLRVPSLEPYVDHRVLTVNVAGPAALLIAKTFKMTGSTTPTRARAV</sequence>
<organism evidence="1 2">
    <name type="scientific">Sphaerimonospora cavernae</name>
    <dbReference type="NCBI Taxonomy" id="1740611"/>
    <lineage>
        <taxon>Bacteria</taxon>
        <taxon>Bacillati</taxon>
        <taxon>Actinomycetota</taxon>
        <taxon>Actinomycetes</taxon>
        <taxon>Streptosporangiales</taxon>
        <taxon>Streptosporangiaceae</taxon>
        <taxon>Sphaerimonospora</taxon>
    </lineage>
</organism>
<dbReference type="RefSeq" id="WP_394300052.1">
    <property type="nucleotide sequence ID" value="NZ_JBHMQT010000006.1"/>
</dbReference>
<dbReference type="EMBL" id="JBHMQT010000006">
    <property type="protein sequence ID" value="MFC0861832.1"/>
    <property type="molecule type" value="Genomic_DNA"/>
</dbReference>
<dbReference type="Proteomes" id="UP001589870">
    <property type="component" value="Unassembled WGS sequence"/>
</dbReference>
<evidence type="ECO:0008006" key="3">
    <source>
        <dbReference type="Google" id="ProtNLM"/>
    </source>
</evidence>
<name>A0ABV6U1F3_9ACTN</name>